<dbReference type="Proteomes" id="UP000254000">
    <property type="component" value="Unassembled WGS sequence"/>
</dbReference>
<dbReference type="EMBL" id="PPTS01000001">
    <property type="protein sequence ID" value="RDB67371.1"/>
    <property type="molecule type" value="Genomic_DNA"/>
</dbReference>
<keyword evidence="4" id="KW-1185">Reference proteome</keyword>
<evidence type="ECO:0000256" key="2">
    <source>
        <dbReference type="PIRNR" id="PIRNR016661"/>
    </source>
</evidence>
<dbReference type="Pfam" id="PF02632">
    <property type="entry name" value="BioY"/>
    <property type="match status" value="1"/>
</dbReference>
<dbReference type="Gene3D" id="1.10.1760.20">
    <property type="match status" value="1"/>
</dbReference>
<name>A0A369M6J8_9ACTN</name>
<dbReference type="GO" id="GO:0005886">
    <property type="term" value="C:plasma membrane"/>
    <property type="evidence" value="ECO:0007669"/>
    <property type="project" value="UniProtKB-SubCell"/>
</dbReference>
<dbReference type="InterPro" id="IPR003784">
    <property type="entry name" value="BioY"/>
</dbReference>
<evidence type="ECO:0000313" key="3">
    <source>
        <dbReference type="EMBL" id="RDB67371.1"/>
    </source>
</evidence>
<evidence type="ECO:0000313" key="4">
    <source>
        <dbReference type="Proteomes" id="UP000254000"/>
    </source>
</evidence>
<proteinExistence type="inferred from homology"/>
<keyword evidence="2" id="KW-0813">Transport</keyword>
<gene>
    <name evidence="3" type="ORF">C1877_02440</name>
</gene>
<comment type="similarity">
    <text evidence="1 2">Belongs to the BioY family.</text>
</comment>
<protein>
    <recommendedName>
        <fullName evidence="2">Biotin transporter</fullName>
    </recommendedName>
</protein>
<dbReference type="PANTHER" id="PTHR34295:SF1">
    <property type="entry name" value="BIOTIN TRANSPORTER BIOY"/>
    <property type="match status" value="1"/>
</dbReference>
<organism evidence="3 4">
    <name type="scientific">Gordonibacter pamelaeae</name>
    <dbReference type="NCBI Taxonomy" id="471189"/>
    <lineage>
        <taxon>Bacteria</taxon>
        <taxon>Bacillati</taxon>
        <taxon>Actinomycetota</taxon>
        <taxon>Coriobacteriia</taxon>
        <taxon>Eggerthellales</taxon>
        <taxon>Eggerthellaceae</taxon>
        <taxon>Gordonibacter</taxon>
    </lineage>
</organism>
<dbReference type="PANTHER" id="PTHR34295">
    <property type="entry name" value="BIOTIN TRANSPORTER BIOY"/>
    <property type="match status" value="1"/>
</dbReference>
<accession>A0A369M6J8</accession>
<keyword evidence="2" id="KW-0472">Membrane</keyword>
<dbReference type="PIRSF" id="PIRSF016661">
    <property type="entry name" value="BioY"/>
    <property type="match status" value="1"/>
</dbReference>
<sequence>MRGKKAAGMRGRTRSIAFVGLTIALMGVSAWVAIPFGPVLLTLQMFALMFALLALTPRECLAAIAGYLALGAVGLPMFSGMRGGIGMLLGPTGGYLWGYMLAAAAALAVRAALRRALGGGASGGRLAGRRAWAVDLAACLVFIVVTYTCGCVQYAAVVGVDLAAAFAVTIAPFAIPDLVKAVAAVACARAVTRAVGRR</sequence>
<evidence type="ECO:0000256" key="1">
    <source>
        <dbReference type="ARBA" id="ARBA00010692"/>
    </source>
</evidence>
<reference evidence="3 4" key="1">
    <citation type="journal article" date="2018" name="Elife">
        <title>Discovery and characterization of a prevalent human gut bacterial enzyme sufficient for the inactivation of a family of plant toxins.</title>
        <authorList>
            <person name="Koppel N."/>
            <person name="Bisanz J.E."/>
            <person name="Pandelia M.E."/>
            <person name="Turnbaugh P.J."/>
            <person name="Balskus E.P."/>
        </authorList>
    </citation>
    <scope>NUCLEOTIDE SEQUENCE [LARGE SCALE GENOMIC DNA]</scope>
    <source>
        <strain evidence="3 4">3C</strain>
    </source>
</reference>
<dbReference type="OrthoDB" id="9803495at2"/>
<comment type="subcellular location">
    <subcellularLocation>
        <location evidence="2">Cell membrane</location>
        <topology evidence="2">Multi-pass membrane protein</topology>
    </subcellularLocation>
</comment>
<keyword evidence="2" id="KW-1003">Cell membrane</keyword>
<dbReference type="AlphaFoldDB" id="A0A369M6J8"/>
<dbReference type="GO" id="GO:0015225">
    <property type="term" value="F:biotin transmembrane transporter activity"/>
    <property type="evidence" value="ECO:0007669"/>
    <property type="project" value="UniProtKB-UniRule"/>
</dbReference>
<comment type="caution">
    <text evidence="3">The sequence shown here is derived from an EMBL/GenBank/DDBJ whole genome shotgun (WGS) entry which is preliminary data.</text>
</comment>